<accession>A0ABY7BPM6</accession>
<evidence type="ECO:0000313" key="9">
    <source>
        <dbReference type="EMBL" id="WAM33486.1"/>
    </source>
</evidence>
<keyword evidence="4 9" id="KW-0067">ATP-binding</keyword>
<evidence type="ECO:0000256" key="6">
    <source>
        <dbReference type="ARBA" id="ARBA00022967"/>
    </source>
</evidence>
<dbReference type="NCBIfam" id="TIGR02315">
    <property type="entry name" value="ABC_phnC"/>
    <property type="match status" value="1"/>
</dbReference>
<evidence type="ECO:0000256" key="7">
    <source>
        <dbReference type="ARBA" id="ARBA00023136"/>
    </source>
</evidence>
<dbReference type="InterPro" id="IPR027417">
    <property type="entry name" value="P-loop_NTPase"/>
</dbReference>
<dbReference type="PANTHER" id="PTHR43166:SF6">
    <property type="entry name" value="PHOSPHONATES IMPORT ATP-BINDING PROTEIN PHNC"/>
    <property type="match status" value="1"/>
</dbReference>
<dbReference type="SUPFAM" id="SSF52540">
    <property type="entry name" value="P-loop containing nucleoside triphosphate hydrolases"/>
    <property type="match status" value="1"/>
</dbReference>
<dbReference type="Pfam" id="PF00005">
    <property type="entry name" value="ABC_tran"/>
    <property type="match status" value="1"/>
</dbReference>
<name>A0ABY7BPM6_9FIRM</name>
<organism evidence="9 10">
    <name type="scientific">Caldicellulosiruptor morganii</name>
    <dbReference type="NCBI Taxonomy" id="1387555"/>
    <lineage>
        <taxon>Bacteria</taxon>
        <taxon>Bacillati</taxon>
        <taxon>Bacillota</taxon>
        <taxon>Bacillota incertae sedis</taxon>
        <taxon>Caldicellulosiruptorales</taxon>
        <taxon>Caldicellulosiruptoraceae</taxon>
        <taxon>Caldicellulosiruptor</taxon>
    </lineage>
</organism>
<gene>
    <name evidence="9" type="primary">phnC</name>
    <name evidence="9" type="ORF">OTK00_001987</name>
</gene>
<dbReference type="InterPro" id="IPR017871">
    <property type="entry name" value="ABC_transporter-like_CS"/>
</dbReference>
<dbReference type="PANTHER" id="PTHR43166">
    <property type="entry name" value="AMINO ACID IMPORT ATP-BINDING PROTEIN"/>
    <property type="match status" value="1"/>
</dbReference>
<dbReference type="PROSITE" id="PS00211">
    <property type="entry name" value="ABC_TRANSPORTER_1"/>
    <property type="match status" value="1"/>
</dbReference>
<dbReference type="InterPro" id="IPR003439">
    <property type="entry name" value="ABC_transporter-like_ATP-bd"/>
</dbReference>
<keyword evidence="6" id="KW-1278">Translocase</keyword>
<keyword evidence="1" id="KW-0813">Transport</keyword>
<dbReference type="RefSeq" id="WP_045168957.1">
    <property type="nucleotide sequence ID" value="NZ_CP113865.1"/>
</dbReference>
<sequence>MDFLLEVRRLKKVYKDGTEALKGIDLSVKKGEFVAIIGPSGAGKSTLLRCINLLVKPTEGEVYFNGYNILKASKKELRNIRREIGMIFQNFNLIPRTTVIDNVLNGRLGYVGTLRSCCGLFSKKDKEFAFELLERVGLSDKALKKVEELSGGQQQRVAIARALAQTPKLILADEPVASLDPVTADNIMEYMFDICKKDNIAFVVNLHQVEFAKKYADRIIGIKKGIKIFDNVQYFLSEDIINNIYENEEKSKISISNTTQMDMKVFTSEITY</sequence>
<feature type="domain" description="ABC transporter" evidence="8">
    <location>
        <begin position="5"/>
        <end position="249"/>
    </location>
</feature>
<keyword evidence="10" id="KW-1185">Reference proteome</keyword>
<evidence type="ECO:0000256" key="5">
    <source>
        <dbReference type="ARBA" id="ARBA00022885"/>
    </source>
</evidence>
<dbReference type="EMBL" id="CP113865">
    <property type="protein sequence ID" value="WAM33486.1"/>
    <property type="molecule type" value="Genomic_DNA"/>
</dbReference>
<proteinExistence type="predicted"/>
<keyword evidence="5" id="KW-0918">Phosphonate transport</keyword>
<protein>
    <submittedName>
        <fullName evidence="9">Phosphonate ABC transporter ATP-binding protein</fullName>
    </submittedName>
</protein>
<dbReference type="PROSITE" id="PS50893">
    <property type="entry name" value="ABC_TRANSPORTER_2"/>
    <property type="match status" value="1"/>
</dbReference>
<dbReference type="Gene3D" id="3.40.50.300">
    <property type="entry name" value="P-loop containing nucleotide triphosphate hydrolases"/>
    <property type="match status" value="1"/>
</dbReference>
<dbReference type="InterPro" id="IPR003593">
    <property type="entry name" value="AAA+_ATPase"/>
</dbReference>
<evidence type="ECO:0000256" key="3">
    <source>
        <dbReference type="ARBA" id="ARBA00022741"/>
    </source>
</evidence>
<keyword evidence="2" id="KW-1003">Cell membrane</keyword>
<evidence type="ECO:0000313" key="10">
    <source>
        <dbReference type="Proteomes" id="UP001164909"/>
    </source>
</evidence>
<dbReference type="InterPro" id="IPR050086">
    <property type="entry name" value="MetN_ABC_transporter-like"/>
</dbReference>
<evidence type="ECO:0000256" key="4">
    <source>
        <dbReference type="ARBA" id="ARBA00022840"/>
    </source>
</evidence>
<evidence type="ECO:0000259" key="8">
    <source>
        <dbReference type="PROSITE" id="PS50893"/>
    </source>
</evidence>
<dbReference type="Proteomes" id="UP001164909">
    <property type="component" value="Chromosome"/>
</dbReference>
<dbReference type="GO" id="GO:0005524">
    <property type="term" value="F:ATP binding"/>
    <property type="evidence" value="ECO:0007669"/>
    <property type="project" value="UniProtKB-KW"/>
</dbReference>
<dbReference type="SMART" id="SM00382">
    <property type="entry name" value="AAA"/>
    <property type="match status" value="1"/>
</dbReference>
<keyword evidence="7" id="KW-0472">Membrane</keyword>
<evidence type="ECO:0000256" key="1">
    <source>
        <dbReference type="ARBA" id="ARBA00022448"/>
    </source>
</evidence>
<dbReference type="InterPro" id="IPR012693">
    <property type="entry name" value="ABC_transpr_PhnC"/>
</dbReference>
<keyword evidence="3" id="KW-0547">Nucleotide-binding</keyword>
<evidence type="ECO:0000256" key="2">
    <source>
        <dbReference type="ARBA" id="ARBA00022475"/>
    </source>
</evidence>
<dbReference type="CDD" id="cd03256">
    <property type="entry name" value="ABC_PhnC_transporter"/>
    <property type="match status" value="1"/>
</dbReference>
<reference evidence="9" key="1">
    <citation type="submission" date="2022-12" db="EMBL/GenBank/DDBJ databases">
        <authorList>
            <person name="Bing R.G."/>
            <person name="Willard D.J."/>
            <person name="Manesh M.J.H."/>
            <person name="Laemthong T."/>
            <person name="Crosby J.R."/>
            <person name="Kelly R.M."/>
        </authorList>
    </citation>
    <scope>NUCLEOTIDE SEQUENCE</scope>
    <source>
        <strain evidence="9">DSM 8990</strain>
    </source>
</reference>